<dbReference type="AlphaFoldDB" id="A0A829MDK8"/>
<sequence length="41" mass="4878">MIQYWKTTHGKFRESIDYSDDQGHADETLHVLRIFGVLIAW</sequence>
<protein>
    <submittedName>
        <fullName evidence="1">Uncharacterized protein</fullName>
    </submittedName>
</protein>
<evidence type="ECO:0000313" key="2">
    <source>
        <dbReference type="Proteomes" id="UP000018502"/>
    </source>
</evidence>
<dbReference type="Proteomes" id="UP000018502">
    <property type="component" value="Unassembled WGS sequence"/>
</dbReference>
<comment type="caution">
    <text evidence="1">The sequence shown here is derived from an EMBL/GenBank/DDBJ whole genome shotgun (WGS) entry which is preliminary data.</text>
</comment>
<dbReference type="EMBL" id="AYTF01000002">
    <property type="protein sequence ID" value="ESV62292.1"/>
    <property type="molecule type" value="Genomic_DNA"/>
</dbReference>
<evidence type="ECO:0000313" key="1">
    <source>
        <dbReference type="EMBL" id="ESV62292.1"/>
    </source>
</evidence>
<proteinExistence type="predicted"/>
<name>A0A829MDK8_9MYCO</name>
<reference evidence="1 2" key="1">
    <citation type="journal article" date="2014" name="Emerg. Infect. Dis.">
        <title>High-level Relatedness among Mycobacterium abscessus subsp. massiliense Strains from Widely Separated Outbreaks.</title>
        <authorList>
            <person name="Tettelin H."/>
            <person name="Davidson R.M."/>
            <person name="Agrawal S."/>
            <person name="Aitken M.L."/>
            <person name="Shallom S."/>
            <person name="Hasan N.A."/>
            <person name="Strong M."/>
            <person name="Nogueira de Moura V.C."/>
            <person name="De Groote M.A."/>
            <person name="Duarte R.S."/>
            <person name="Hine E."/>
            <person name="Parankush S."/>
            <person name="Su Q."/>
            <person name="Daugherty S.C."/>
            <person name="Fraser C.M."/>
            <person name="Brown-Elliott B.A."/>
            <person name="Wallace R.J.Jr."/>
            <person name="Holland S.M."/>
            <person name="Sampaio E.P."/>
            <person name="Olivier K.N."/>
            <person name="Jackson M."/>
            <person name="Zelazny A.M."/>
        </authorList>
    </citation>
    <scope>NUCLEOTIDE SEQUENCE [LARGE SCALE GENOMIC DNA]</scope>
    <source>
        <strain evidence="1 2">MAB_091912_2446</strain>
    </source>
</reference>
<gene>
    <name evidence="1" type="ORF">L833_4697</name>
</gene>
<organism evidence="1 2">
    <name type="scientific">Mycobacteroides abscessus MAB_091912_2446</name>
    <dbReference type="NCBI Taxonomy" id="1335414"/>
    <lineage>
        <taxon>Bacteria</taxon>
        <taxon>Bacillati</taxon>
        <taxon>Actinomycetota</taxon>
        <taxon>Actinomycetes</taxon>
        <taxon>Mycobacteriales</taxon>
        <taxon>Mycobacteriaceae</taxon>
        <taxon>Mycobacteroides</taxon>
        <taxon>Mycobacteroides abscessus</taxon>
    </lineage>
</organism>
<accession>A0A829MDK8</accession>